<comment type="caution">
    <text evidence="1">The sequence shown here is derived from an EMBL/GenBank/DDBJ whole genome shotgun (WGS) entry which is preliminary data.</text>
</comment>
<evidence type="ECO:0000313" key="2">
    <source>
        <dbReference type="Proteomes" id="UP000887116"/>
    </source>
</evidence>
<gene>
    <name evidence="1" type="primary">AVEN_244445_1</name>
    <name evidence="1" type="ORF">TNCT_575911</name>
</gene>
<evidence type="ECO:0000313" key="1">
    <source>
        <dbReference type="EMBL" id="GFR27887.1"/>
    </source>
</evidence>
<proteinExistence type="predicted"/>
<organism evidence="1 2">
    <name type="scientific">Trichonephila clavata</name>
    <name type="common">Joro spider</name>
    <name type="synonym">Nephila clavata</name>
    <dbReference type="NCBI Taxonomy" id="2740835"/>
    <lineage>
        <taxon>Eukaryota</taxon>
        <taxon>Metazoa</taxon>
        <taxon>Ecdysozoa</taxon>
        <taxon>Arthropoda</taxon>
        <taxon>Chelicerata</taxon>
        <taxon>Arachnida</taxon>
        <taxon>Araneae</taxon>
        <taxon>Araneomorphae</taxon>
        <taxon>Entelegynae</taxon>
        <taxon>Araneoidea</taxon>
        <taxon>Nephilidae</taxon>
        <taxon>Trichonephila</taxon>
    </lineage>
</organism>
<sequence>MQSGLWRWKRGETIYGSAHTESDYCKKTPKEIVKECSKVSYEDNIVLNLYEAFGTTAKKTSGSELQPLLVIEVSENKMVKRYLVPHKYAMEGKWLLYGRHLYVLKGHAFFEHKSSPTFVSCLLCVTTGFRMMQNFFKCMGEDCEYVCQHLHESTVIEPCSVGSILVQEM</sequence>
<dbReference type="EMBL" id="BMAO01038939">
    <property type="protein sequence ID" value="GFR27887.1"/>
    <property type="molecule type" value="Genomic_DNA"/>
</dbReference>
<accession>A0A8X6HPQ8</accession>
<keyword evidence="2" id="KW-1185">Reference proteome</keyword>
<dbReference type="Proteomes" id="UP000887116">
    <property type="component" value="Unassembled WGS sequence"/>
</dbReference>
<dbReference type="OrthoDB" id="6421947at2759"/>
<dbReference type="AlphaFoldDB" id="A0A8X6HPQ8"/>
<name>A0A8X6HPQ8_TRICU</name>
<protein>
    <submittedName>
        <fullName evidence="1">Uncharacterized protein</fullName>
    </submittedName>
</protein>
<reference evidence="1" key="1">
    <citation type="submission" date="2020-07" db="EMBL/GenBank/DDBJ databases">
        <title>Multicomponent nature underlies the extraordinary mechanical properties of spider dragline silk.</title>
        <authorList>
            <person name="Kono N."/>
            <person name="Nakamura H."/>
            <person name="Mori M."/>
            <person name="Yoshida Y."/>
            <person name="Ohtoshi R."/>
            <person name="Malay A.D."/>
            <person name="Moran D.A.P."/>
            <person name="Tomita M."/>
            <person name="Numata K."/>
            <person name="Arakawa K."/>
        </authorList>
    </citation>
    <scope>NUCLEOTIDE SEQUENCE</scope>
</reference>